<dbReference type="Pfam" id="PF12796">
    <property type="entry name" value="Ank_2"/>
    <property type="match status" value="1"/>
</dbReference>
<keyword evidence="5" id="KW-1185">Reference proteome</keyword>
<dbReference type="STRING" id="5539.A0A3E2GUI2"/>
<dbReference type="EMBL" id="NCSJ02000405">
    <property type="protein sequence ID" value="RFU24750.1"/>
    <property type="molecule type" value="Genomic_DNA"/>
</dbReference>
<accession>A0A3E2GUI2</accession>
<proteinExistence type="predicted"/>
<dbReference type="OrthoDB" id="341259at2759"/>
<dbReference type="Proteomes" id="UP000258309">
    <property type="component" value="Unassembled WGS sequence"/>
</dbReference>
<dbReference type="SUPFAM" id="SSF48403">
    <property type="entry name" value="Ankyrin repeat"/>
    <property type="match status" value="1"/>
</dbReference>
<organism evidence="4 5">
    <name type="scientific">Scytalidium lignicola</name>
    <name type="common">Hyphomycete</name>
    <dbReference type="NCBI Taxonomy" id="5539"/>
    <lineage>
        <taxon>Eukaryota</taxon>
        <taxon>Fungi</taxon>
        <taxon>Dikarya</taxon>
        <taxon>Ascomycota</taxon>
        <taxon>Pezizomycotina</taxon>
        <taxon>Leotiomycetes</taxon>
        <taxon>Leotiomycetes incertae sedis</taxon>
        <taxon>Scytalidium</taxon>
    </lineage>
</organism>
<dbReference type="Gene3D" id="1.25.40.20">
    <property type="entry name" value="Ankyrin repeat-containing domain"/>
    <property type="match status" value="1"/>
</dbReference>
<protein>
    <submittedName>
        <fullName evidence="4">Uncharacterized protein</fullName>
    </submittedName>
</protein>
<evidence type="ECO:0000313" key="4">
    <source>
        <dbReference type="EMBL" id="RFU24750.1"/>
    </source>
</evidence>
<dbReference type="PROSITE" id="PS50088">
    <property type="entry name" value="ANK_REPEAT"/>
    <property type="match status" value="1"/>
</dbReference>
<evidence type="ECO:0000256" key="1">
    <source>
        <dbReference type="ARBA" id="ARBA00022737"/>
    </source>
</evidence>
<evidence type="ECO:0000256" key="3">
    <source>
        <dbReference type="PROSITE-ProRule" id="PRU00023"/>
    </source>
</evidence>
<evidence type="ECO:0000313" key="5">
    <source>
        <dbReference type="Proteomes" id="UP000258309"/>
    </source>
</evidence>
<sequence length="80" mass="8780">MWGQMLDMKLGHETVVKLLLEAGAGLEVKGENGWTPLFYASFRGHEAVVKVLLQAGALANTIDRNGVAWNITTNMDTTYD</sequence>
<feature type="non-terminal residue" evidence="4">
    <location>
        <position position="1"/>
    </location>
</feature>
<name>A0A3E2GUI2_SCYLI</name>
<reference evidence="4 5" key="1">
    <citation type="submission" date="2018-05" db="EMBL/GenBank/DDBJ databases">
        <title>Draft genome sequence of Scytalidium lignicola DSM 105466, a ubiquitous saprotrophic fungus.</title>
        <authorList>
            <person name="Buettner E."/>
            <person name="Gebauer A.M."/>
            <person name="Hofrichter M."/>
            <person name="Liers C."/>
            <person name="Kellner H."/>
        </authorList>
    </citation>
    <scope>NUCLEOTIDE SEQUENCE [LARGE SCALE GENOMIC DNA]</scope>
    <source>
        <strain evidence="4 5">DSM 105466</strain>
    </source>
</reference>
<dbReference type="PROSITE" id="PS50297">
    <property type="entry name" value="ANK_REP_REGION"/>
    <property type="match status" value="1"/>
</dbReference>
<dbReference type="SMART" id="SM00248">
    <property type="entry name" value="ANK"/>
    <property type="match status" value="1"/>
</dbReference>
<dbReference type="InterPro" id="IPR002110">
    <property type="entry name" value="Ankyrin_rpt"/>
</dbReference>
<keyword evidence="1" id="KW-0677">Repeat</keyword>
<evidence type="ECO:0000256" key="2">
    <source>
        <dbReference type="ARBA" id="ARBA00023043"/>
    </source>
</evidence>
<comment type="caution">
    <text evidence="4">The sequence shown here is derived from an EMBL/GenBank/DDBJ whole genome shotgun (WGS) entry which is preliminary data.</text>
</comment>
<dbReference type="InterPro" id="IPR036770">
    <property type="entry name" value="Ankyrin_rpt-contain_sf"/>
</dbReference>
<feature type="non-terminal residue" evidence="4">
    <location>
        <position position="80"/>
    </location>
</feature>
<feature type="repeat" description="ANK" evidence="3">
    <location>
        <begin position="32"/>
        <end position="64"/>
    </location>
</feature>
<dbReference type="AlphaFoldDB" id="A0A3E2GUI2"/>
<keyword evidence="2 3" id="KW-0040">ANK repeat</keyword>
<gene>
    <name evidence="4" type="ORF">B7463_g11589</name>
</gene>
<dbReference type="PANTHER" id="PTHR24171">
    <property type="entry name" value="ANKYRIN REPEAT DOMAIN-CONTAINING PROTEIN 39-RELATED"/>
    <property type="match status" value="1"/>
</dbReference>